<keyword evidence="3" id="KW-1185">Reference proteome</keyword>
<dbReference type="InterPro" id="IPR009003">
    <property type="entry name" value="Peptidase_S1_PA"/>
</dbReference>
<dbReference type="EMBL" id="PDNA01000089">
    <property type="protein sequence ID" value="PGH14856.1"/>
    <property type="molecule type" value="Genomic_DNA"/>
</dbReference>
<dbReference type="InterPro" id="IPR043504">
    <property type="entry name" value="Peptidase_S1_PA_chymotrypsin"/>
</dbReference>
<comment type="caution">
    <text evidence="2">The sequence shown here is derived from an EMBL/GenBank/DDBJ whole genome shotgun (WGS) entry which is preliminary data.</text>
</comment>
<gene>
    <name evidence="2" type="ORF">AJ80_05782</name>
</gene>
<proteinExistence type="predicted"/>
<feature type="region of interest" description="Disordered" evidence="1">
    <location>
        <begin position="1"/>
        <end position="41"/>
    </location>
</feature>
<evidence type="ECO:0008006" key="4">
    <source>
        <dbReference type="Google" id="ProtNLM"/>
    </source>
</evidence>
<sequence>MSGNQRVLRSTAQRLHLQPMINTRSASAVDPDPESSPSNGTTIKLINLGTKLPGLTPSGLQHLRKMQTWLSSRRQITLSSLPTPKNPGGRDCAAKNLRTALRASLAFAQPEAGSAVCIDGRGGWLLTCAHCFGDSEAEYAALRSKRKWLLFYDGVAVQAECRVWDGRRDLALLKIVAVEMEVGGGGGGGSDTLIVNADDESSVPPSFHFVQLASSFDEDANLGMPITCIGQPGAEDLESATARQTGYDIIHISEGRFRGLIPGADPQDNSEIGTLKHDAWTYWGHSGAPLLRNRDAALIGLHSSWDDQTAMRHGVPLAAISAFLNEHEGVIS</sequence>
<dbReference type="Gene3D" id="2.40.10.10">
    <property type="entry name" value="Trypsin-like serine proteases"/>
    <property type="match status" value="2"/>
</dbReference>
<dbReference type="STRING" id="1447883.A0A2B7Y058"/>
<dbReference type="Proteomes" id="UP000224634">
    <property type="component" value="Unassembled WGS sequence"/>
</dbReference>
<dbReference type="Pfam" id="PF13365">
    <property type="entry name" value="Trypsin_2"/>
    <property type="match status" value="1"/>
</dbReference>
<dbReference type="AlphaFoldDB" id="A0A2B7Y058"/>
<reference evidence="2 3" key="1">
    <citation type="submission" date="2017-10" db="EMBL/GenBank/DDBJ databases">
        <title>Comparative genomics in systemic dimorphic fungi from Ajellomycetaceae.</title>
        <authorList>
            <person name="Munoz J.F."/>
            <person name="Mcewen J.G."/>
            <person name="Clay O.K."/>
            <person name="Cuomo C.A."/>
        </authorList>
    </citation>
    <scope>NUCLEOTIDE SEQUENCE [LARGE SCALE GENOMIC DNA]</scope>
    <source>
        <strain evidence="2 3">UAMH7299</strain>
    </source>
</reference>
<feature type="compositionally biased region" description="Polar residues" evidence="1">
    <location>
        <begin position="1"/>
        <end position="13"/>
    </location>
</feature>
<dbReference type="SUPFAM" id="SSF50494">
    <property type="entry name" value="Trypsin-like serine proteases"/>
    <property type="match status" value="1"/>
</dbReference>
<evidence type="ECO:0000313" key="2">
    <source>
        <dbReference type="EMBL" id="PGH14856.1"/>
    </source>
</evidence>
<evidence type="ECO:0000256" key="1">
    <source>
        <dbReference type="SAM" id="MobiDB-lite"/>
    </source>
</evidence>
<dbReference type="OrthoDB" id="4217619at2759"/>
<evidence type="ECO:0000313" key="3">
    <source>
        <dbReference type="Proteomes" id="UP000224634"/>
    </source>
</evidence>
<organism evidence="2 3">
    <name type="scientific">Polytolypa hystricis (strain UAMH7299)</name>
    <dbReference type="NCBI Taxonomy" id="1447883"/>
    <lineage>
        <taxon>Eukaryota</taxon>
        <taxon>Fungi</taxon>
        <taxon>Dikarya</taxon>
        <taxon>Ascomycota</taxon>
        <taxon>Pezizomycotina</taxon>
        <taxon>Eurotiomycetes</taxon>
        <taxon>Eurotiomycetidae</taxon>
        <taxon>Onygenales</taxon>
        <taxon>Onygenales incertae sedis</taxon>
        <taxon>Polytolypa</taxon>
    </lineage>
</organism>
<protein>
    <recommendedName>
        <fullName evidence="4">AT hook domain-containing protein family protein</fullName>
    </recommendedName>
</protein>
<name>A0A2B7Y058_POLH7</name>
<accession>A0A2B7Y058</accession>